<proteinExistence type="predicted"/>
<evidence type="ECO:0000259" key="1">
    <source>
        <dbReference type="Pfam" id="PF01636"/>
    </source>
</evidence>
<dbReference type="InterPro" id="IPR002575">
    <property type="entry name" value="Aminoglycoside_PTrfase"/>
</dbReference>
<protein>
    <recommendedName>
        <fullName evidence="1">Aminoglycoside phosphotransferase domain-containing protein</fullName>
    </recommendedName>
</protein>
<feature type="domain" description="Aminoglycoside phosphotransferase" evidence="1">
    <location>
        <begin position="60"/>
        <end position="263"/>
    </location>
</feature>
<sequence>MVIDAPRDVHLAIIRKRFPGISLADMVLHAGGEHFVYVVEGMVSYRFPQKPRPIPLVRAHAIAWLAATGAIPFALPACEIEHDDEFGIWFERVRYLPGVPLTPEVAATFGPGEMRTIARHMGAFLTTLHALPLEPARALGMDEMDPTDFWDYMENNPNAYPRVRQTLWPVLPPEERAWIARLFEGFIARARRTPLPLAIRHNDMHPYHIIVDPAFHELAGVIDFTWRIADPANDFKAFDHYGPEFVAEVYAHYGGTVDAGFEARRLFYTGHDVVFRLVRSYAGGDTEAIAEHHARLSAYIRAHPVR</sequence>
<dbReference type="AlphaFoldDB" id="A0A6J4UK95"/>
<dbReference type="Pfam" id="PF01636">
    <property type="entry name" value="APH"/>
    <property type="match status" value="1"/>
</dbReference>
<organism evidence="2">
    <name type="scientific">uncultured Thermomicrobiales bacterium</name>
    <dbReference type="NCBI Taxonomy" id="1645740"/>
    <lineage>
        <taxon>Bacteria</taxon>
        <taxon>Pseudomonadati</taxon>
        <taxon>Thermomicrobiota</taxon>
        <taxon>Thermomicrobia</taxon>
        <taxon>Thermomicrobiales</taxon>
        <taxon>environmental samples</taxon>
    </lineage>
</organism>
<reference evidence="2" key="1">
    <citation type="submission" date="2020-02" db="EMBL/GenBank/DDBJ databases">
        <authorList>
            <person name="Meier V. D."/>
        </authorList>
    </citation>
    <scope>NUCLEOTIDE SEQUENCE</scope>
    <source>
        <strain evidence="2">AVDCRST_MAG87</strain>
    </source>
</reference>
<accession>A0A6J4UK95</accession>
<gene>
    <name evidence="2" type="ORF">AVDCRST_MAG87-764</name>
</gene>
<dbReference type="InterPro" id="IPR011009">
    <property type="entry name" value="Kinase-like_dom_sf"/>
</dbReference>
<dbReference type="SUPFAM" id="SSF56112">
    <property type="entry name" value="Protein kinase-like (PK-like)"/>
    <property type="match status" value="1"/>
</dbReference>
<dbReference type="Gene3D" id="3.90.1200.10">
    <property type="match status" value="1"/>
</dbReference>
<evidence type="ECO:0000313" key="2">
    <source>
        <dbReference type="EMBL" id="CAA9549705.1"/>
    </source>
</evidence>
<dbReference type="EMBL" id="CADCWJ010000186">
    <property type="protein sequence ID" value="CAA9549705.1"/>
    <property type="molecule type" value="Genomic_DNA"/>
</dbReference>
<name>A0A6J4UK95_9BACT</name>